<feature type="transmembrane region" description="Helical" evidence="1">
    <location>
        <begin position="168"/>
        <end position="193"/>
    </location>
</feature>
<reference evidence="2 3" key="1">
    <citation type="submission" date="2018-02" db="EMBL/GenBank/DDBJ databases">
        <title>Whole genome sequencing of endophytic bacterium.</title>
        <authorList>
            <person name="Eedara R."/>
            <person name="Podile A.R."/>
        </authorList>
    </citation>
    <scope>NUCLEOTIDE SEQUENCE [LARGE SCALE GENOMIC DNA]</scope>
    <source>
        <strain evidence="2 3">RP1T</strain>
    </source>
</reference>
<evidence type="ECO:0000256" key="1">
    <source>
        <dbReference type="SAM" id="Phobius"/>
    </source>
</evidence>
<dbReference type="PANTHER" id="PTHR41795:SF1">
    <property type="entry name" value="EXOPOLYSACCHARIDE SYNTHESIS PROTEIN"/>
    <property type="match status" value="1"/>
</dbReference>
<feature type="transmembrane region" description="Helical" evidence="1">
    <location>
        <begin position="56"/>
        <end position="74"/>
    </location>
</feature>
<proteinExistence type="predicted"/>
<dbReference type="EMBL" id="PUEJ01000005">
    <property type="protein sequence ID" value="PRH86519.1"/>
    <property type="molecule type" value="Genomic_DNA"/>
</dbReference>
<dbReference type="InterPro" id="IPR010331">
    <property type="entry name" value="ExoD"/>
</dbReference>
<dbReference type="PANTHER" id="PTHR41795">
    <property type="entry name" value="EXOPOLYSACCHARIDE SYNTHESIS PROTEIN"/>
    <property type="match status" value="1"/>
</dbReference>
<keyword evidence="3" id="KW-1185">Reference proteome</keyword>
<comment type="caution">
    <text evidence="2">The sequence shown here is derived from an EMBL/GenBank/DDBJ whole genome shotgun (WGS) entry which is preliminary data.</text>
</comment>
<sequence>MEPRNPRTSELLAAIASAEGEERIYFGDLTAAMRNRAFGILFLLFGIPNCLPMPPGIPVICGIIVALIAAQMVMGRDNLWLPQFLAKRSFARKDLQRIVTKAEPWIQWVERFAKPRLHLFADARSRRIVGIVALVLGLALLLPIPIIGNIPLGIPICILGLGLVERDGAVILAGYIATSVGLLITAGLGYLIFQGALAIF</sequence>
<dbReference type="RefSeq" id="WP_105862748.1">
    <property type="nucleotide sequence ID" value="NZ_PUEJ01000005.1"/>
</dbReference>
<name>A0A2S9QAZ7_9HYPH</name>
<keyword evidence="1" id="KW-0472">Membrane</keyword>
<protein>
    <submittedName>
        <fullName evidence="2">Exopolysaccharide biosynthesis protein exod</fullName>
    </submittedName>
</protein>
<evidence type="ECO:0000313" key="3">
    <source>
        <dbReference type="Proteomes" id="UP000237682"/>
    </source>
</evidence>
<keyword evidence="1" id="KW-1133">Transmembrane helix</keyword>
<dbReference type="Proteomes" id="UP000237682">
    <property type="component" value="Unassembled WGS sequence"/>
</dbReference>
<dbReference type="Pfam" id="PF06055">
    <property type="entry name" value="ExoD"/>
    <property type="match status" value="1"/>
</dbReference>
<dbReference type="OrthoDB" id="8446803at2"/>
<evidence type="ECO:0000313" key="2">
    <source>
        <dbReference type="EMBL" id="PRH86519.1"/>
    </source>
</evidence>
<dbReference type="PIRSF" id="PIRSF033239">
    <property type="entry name" value="ExoD"/>
    <property type="match status" value="1"/>
</dbReference>
<keyword evidence="1" id="KW-0812">Transmembrane</keyword>
<feature type="transmembrane region" description="Helical" evidence="1">
    <location>
        <begin position="128"/>
        <end position="148"/>
    </location>
</feature>
<accession>A0A2S9QAZ7</accession>
<dbReference type="AlphaFoldDB" id="A0A2S9QAZ7"/>
<organism evidence="2 3">
    <name type="scientific">Labrys okinawensis</name>
    <dbReference type="NCBI Taxonomy" id="346911"/>
    <lineage>
        <taxon>Bacteria</taxon>
        <taxon>Pseudomonadati</taxon>
        <taxon>Pseudomonadota</taxon>
        <taxon>Alphaproteobacteria</taxon>
        <taxon>Hyphomicrobiales</taxon>
        <taxon>Xanthobacteraceae</taxon>
        <taxon>Labrys</taxon>
    </lineage>
</organism>
<gene>
    <name evidence="2" type="ORF">C5L14_14370</name>
</gene>